<accession>A0AAV5SFF4</accession>
<name>A0AAV5SFF4_9BILA</name>
<sequence>FYSLQHQPRLRCRVSLVVGGDLGRTCSTDFDCFKFGAGTTCDGGCCSLPEGTTCSPTAGCLPMMT</sequence>
<dbReference type="AlphaFoldDB" id="A0AAV5SFF4"/>
<evidence type="ECO:0000313" key="1">
    <source>
        <dbReference type="EMBL" id="GMS78774.1"/>
    </source>
</evidence>
<organism evidence="1 2">
    <name type="scientific">Pristionchus entomophagus</name>
    <dbReference type="NCBI Taxonomy" id="358040"/>
    <lineage>
        <taxon>Eukaryota</taxon>
        <taxon>Metazoa</taxon>
        <taxon>Ecdysozoa</taxon>
        <taxon>Nematoda</taxon>
        <taxon>Chromadorea</taxon>
        <taxon>Rhabditida</taxon>
        <taxon>Rhabditina</taxon>
        <taxon>Diplogasteromorpha</taxon>
        <taxon>Diplogasteroidea</taxon>
        <taxon>Neodiplogasteridae</taxon>
        <taxon>Pristionchus</taxon>
    </lineage>
</organism>
<gene>
    <name evidence="1" type="ORF">PENTCL1PPCAC_949</name>
</gene>
<dbReference type="Proteomes" id="UP001432027">
    <property type="component" value="Unassembled WGS sequence"/>
</dbReference>
<feature type="non-terminal residue" evidence="1">
    <location>
        <position position="1"/>
    </location>
</feature>
<dbReference type="EMBL" id="BTSX01000001">
    <property type="protein sequence ID" value="GMS78774.1"/>
    <property type="molecule type" value="Genomic_DNA"/>
</dbReference>
<feature type="non-terminal residue" evidence="1">
    <location>
        <position position="65"/>
    </location>
</feature>
<reference evidence="1" key="1">
    <citation type="submission" date="2023-10" db="EMBL/GenBank/DDBJ databases">
        <title>Genome assembly of Pristionchus species.</title>
        <authorList>
            <person name="Yoshida K."/>
            <person name="Sommer R.J."/>
        </authorList>
    </citation>
    <scope>NUCLEOTIDE SEQUENCE</scope>
    <source>
        <strain evidence="1">RS0144</strain>
    </source>
</reference>
<protein>
    <submittedName>
        <fullName evidence="1">Uncharacterized protein</fullName>
    </submittedName>
</protein>
<proteinExistence type="predicted"/>
<keyword evidence="2" id="KW-1185">Reference proteome</keyword>
<comment type="caution">
    <text evidence="1">The sequence shown here is derived from an EMBL/GenBank/DDBJ whole genome shotgun (WGS) entry which is preliminary data.</text>
</comment>
<evidence type="ECO:0000313" key="2">
    <source>
        <dbReference type="Proteomes" id="UP001432027"/>
    </source>
</evidence>